<organism evidence="1">
    <name type="scientific">Solanum lycopersicum</name>
    <name type="common">Tomato</name>
    <name type="synonym">Lycopersicon esculentum</name>
    <dbReference type="NCBI Taxonomy" id="4081"/>
    <lineage>
        <taxon>Eukaryota</taxon>
        <taxon>Viridiplantae</taxon>
        <taxon>Streptophyta</taxon>
        <taxon>Embryophyta</taxon>
        <taxon>Tracheophyta</taxon>
        <taxon>Spermatophyta</taxon>
        <taxon>Magnoliopsida</taxon>
        <taxon>eudicotyledons</taxon>
        <taxon>Gunneridae</taxon>
        <taxon>Pentapetalae</taxon>
        <taxon>asterids</taxon>
        <taxon>lamiids</taxon>
        <taxon>Solanales</taxon>
        <taxon>Solanaceae</taxon>
        <taxon>Solanoideae</taxon>
        <taxon>Solaneae</taxon>
        <taxon>Solanum</taxon>
        <taxon>Solanum subgen. Lycopersicon</taxon>
    </lineage>
</organism>
<evidence type="ECO:0000313" key="1">
    <source>
        <dbReference type="EnsemblPlants" id="Solyc05g023860.1.1.1"/>
    </source>
</evidence>
<evidence type="ECO:0000313" key="2">
    <source>
        <dbReference type="Proteomes" id="UP000004994"/>
    </source>
</evidence>
<accession>A0A3Q7GHX1</accession>
<reference evidence="1" key="2">
    <citation type="submission" date="2019-01" db="UniProtKB">
        <authorList>
            <consortium name="EnsemblPlants"/>
        </authorList>
    </citation>
    <scope>IDENTIFICATION</scope>
    <source>
        <strain evidence="1">cv. Heinz 1706</strain>
    </source>
</reference>
<dbReference type="SMR" id="A0A3Q7GHX1"/>
<sequence>MDGICNLSSIPLPGSIWHCQLSSQSFYLSKEQYTNLEISSFGSAAYANVLHNCIKNRDLIIGKALYCDVLKRGGFVDLFG</sequence>
<name>A0A3Q7GHX1_SOLLC</name>
<reference evidence="1" key="1">
    <citation type="journal article" date="2012" name="Nature">
        <title>The tomato genome sequence provides insights into fleshy fruit evolution.</title>
        <authorList>
            <consortium name="Tomato Genome Consortium"/>
        </authorList>
    </citation>
    <scope>NUCLEOTIDE SEQUENCE [LARGE SCALE GENOMIC DNA]</scope>
    <source>
        <strain evidence="1">cv. Heinz 1706</strain>
    </source>
</reference>
<protein>
    <submittedName>
        <fullName evidence="1">Uncharacterized protein</fullName>
    </submittedName>
</protein>
<dbReference type="InParanoid" id="A0A3Q7GHX1"/>
<proteinExistence type="predicted"/>
<dbReference type="Proteomes" id="UP000004994">
    <property type="component" value="Chromosome 5"/>
</dbReference>
<dbReference type="AlphaFoldDB" id="A0A3Q7GHX1"/>
<dbReference type="EnsemblPlants" id="Solyc05g023860.1.1">
    <property type="protein sequence ID" value="Solyc05g023860.1.1.1"/>
    <property type="gene ID" value="Solyc05g023860.1"/>
</dbReference>
<keyword evidence="2" id="KW-1185">Reference proteome</keyword>
<dbReference type="Gramene" id="Solyc05g023860.1.1">
    <property type="protein sequence ID" value="Solyc05g023860.1.1.1"/>
    <property type="gene ID" value="Solyc05g023860.1"/>
</dbReference>
<dbReference type="PaxDb" id="4081-Solyc05g023860.1.1"/>